<feature type="region of interest" description="Disordered" evidence="1">
    <location>
        <begin position="168"/>
        <end position="197"/>
    </location>
</feature>
<dbReference type="AlphaFoldDB" id="A0A517W188"/>
<evidence type="ECO:0000256" key="1">
    <source>
        <dbReference type="SAM" id="MobiDB-lite"/>
    </source>
</evidence>
<name>A0A517W188_9PLAN</name>
<dbReference type="Proteomes" id="UP000318704">
    <property type="component" value="Chromosome"/>
</dbReference>
<dbReference type="KEGG" id="gaw:V144x_45200"/>
<evidence type="ECO:0008006" key="4">
    <source>
        <dbReference type="Google" id="ProtNLM"/>
    </source>
</evidence>
<accession>A0A517W188</accession>
<dbReference type="InterPro" id="IPR011990">
    <property type="entry name" value="TPR-like_helical_dom_sf"/>
</dbReference>
<dbReference type="EMBL" id="CP037920">
    <property type="protein sequence ID" value="QDT99010.1"/>
    <property type="molecule type" value="Genomic_DNA"/>
</dbReference>
<feature type="compositionally biased region" description="Acidic residues" evidence="1">
    <location>
        <begin position="170"/>
        <end position="197"/>
    </location>
</feature>
<proteinExistence type="predicted"/>
<evidence type="ECO:0000313" key="2">
    <source>
        <dbReference type="EMBL" id="QDT99010.1"/>
    </source>
</evidence>
<protein>
    <recommendedName>
        <fullName evidence="4">Tetratricopeptide repeat protein</fullName>
    </recommendedName>
</protein>
<dbReference type="Gene3D" id="1.25.40.10">
    <property type="entry name" value="Tetratricopeptide repeat domain"/>
    <property type="match status" value="1"/>
</dbReference>
<evidence type="ECO:0000313" key="3">
    <source>
        <dbReference type="Proteomes" id="UP000318704"/>
    </source>
</evidence>
<reference evidence="2 3" key="1">
    <citation type="submission" date="2019-03" db="EMBL/GenBank/DDBJ databases">
        <title>Deep-cultivation of Planctomycetes and their phenomic and genomic characterization uncovers novel biology.</title>
        <authorList>
            <person name="Wiegand S."/>
            <person name="Jogler M."/>
            <person name="Boedeker C."/>
            <person name="Pinto D."/>
            <person name="Vollmers J."/>
            <person name="Rivas-Marin E."/>
            <person name="Kohn T."/>
            <person name="Peeters S.H."/>
            <person name="Heuer A."/>
            <person name="Rast P."/>
            <person name="Oberbeckmann S."/>
            <person name="Bunk B."/>
            <person name="Jeske O."/>
            <person name="Meyerdierks A."/>
            <person name="Storesund J.E."/>
            <person name="Kallscheuer N."/>
            <person name="Luecker S."/>
            <person name="Lage O.M."/>
            <person name="Pohl T."/>
            <person name="Merkel B.J."/>
            <person name="Hornburger P."/>
            <person name="Mueller R.-W."/>
            <person name="Bruemmer F."/>
            <person name="Labrenz M."/>
            <person name="Spormann A.M."/>
            <person name="Op den Camp H."/>
            <person name="Overmann J."/>
            <person name="Amann R."/>
            <person name="Jetten M.S.M."/>
            <person name="Mascher T."/>
            <person name="Medema M.H."/>
            <person name="Devos D.P."/>
            <person name="Kaster A.-K."/>
            <person name="Ovreas L."/>
            <person name="Rohde M."/>
            <person name="Galperin M.Y."/>
            <person name="Jogler C."/>
        </authorList>
    </citation>
    <scope>NUCLEOTIDE SEQUENCE [LARGE SCALE GENOMIC DNA]</scope>
    <source>
        <strain evidence="2 3">V144</strain>
    </source>
</reference>
<dbReference type="SUPFAM" id="SSF48452">
    <property type="entry name" value="TPR-like"/>
    <property type="match status" value="1"/>
</dbReference>
<organism evidence="2 3">
    <name type="scientific">Gimesia aquarii</name>
    <dbReference type="NCBI Taxonomy" id="2527964"/>
    <lineage>
        <taxon>Bacteria</taxon>
        <taxon>Pseudomonadati</taxon>
        <taxon>Planctomycetota</taxon>
        <taxon>Planctomycetia</taxon>
        <taxon>Planctomycetales</taxon>
        <taxon>Planctomycetaceae</taxon>
        <taxon>Gimesia</taxon>
    </lineage>
</organism>
<feature type="region of interest" description="Disordered" evidence="1">
    <location>
        <begin position="1"/>
        <end position="22"/>
    </location>
</feature>
<gene>
    <name evidence="2" type="ORF">V144x_45200</name>
</gene>
<sequence length="197" mass="22279">MRRLRGFNSPKVQPEDSPSEVEREVTMMIPRIPQKTVRKLIAAEGYLELGMPIQALRELDKVTDPGSLTASYSFLRGESLKRVGRYSEAIKPLQYAADLLPIPHSQLPWKSLETCYRESGQSELADTAERTADEIASEANIHLRFDPLGTQFNPVIHHEVHLTISFEPAQEADEPDSDENFLLDEESEDFGLDPDEE</sequence>